<evidence type="ECO:0000256" key="1">
    <source>
        <dbReference type="ARBA" id="ARBA00022723"/>
    </source>
</evidence>
<feature type="compositionally biased region" description="Polar residues" evidence="5">
    <location>
        <begin position="248"/>
        <end position="261"/>
    </location>
</feature>
<feature type="compositionally biased region" description="Low complexity" evidence="5">
    <location>
        <begin position="999"/>
        <end position="1023"/>
    </location>
</feature>
<feature type="compositionally biased region" description="Basic and acidic residues" evidence="5">
    <location>
        <begin position="595"/>
        <end position="605"/>
    </location>
</feature>
<dbReference type="OrthoDB" id="4347at2759"/>
<evidence type="ECO:0000313" key="7">
    <source>
        <dbReference type="EMBL" id="QKX57539.1"/>
    </source>
</evidence>
<evidence type="ECO:0000256" key="5">
    <source>
        <dbReference type="SAM" id="MobiDB-lite"/>
    </source>
</evidence>
<feature type="domain" description="C3H1-type" evidence="6">
    <location>
        <begin position="1127"/>
        <end position="1154"/>
    </location>
</feature>
<feature type="compositionally biased region" description="Low complexity" evidence="5">
    <location>
        <begin position="41"/>
        <end position="54"/>
    </location>
</feature>
<organism evidence="7 8">
    <name type="scientific">Talaromyces rugulosus</name>
    <name type="common">Penicillium rugulosum</name>
    <dbReference type="NCBI Taxonomy" id="121627"/>
    <lineage>
        <taxon>Eukaryota</taxon>
        <taxon>Fungi</taxon>
        <taxon>Dikarya</taxon>
        <taxon>Ascomycota</taxon>
        <taxon>Pezizomycotina</taxon>
        <taxon>Eurotiomycetes</taxon>
        <taxon>Eurotiomycetidae</taxon>
        <taxon>Eurotiales</taxon>
        <taxon>Trichocomaceae</taxon>
        <taxon>Talaromyces</taxon>
        <taxon>Talaromyces sect. Islandici</taxon>
    </lineage>
</organism>
<keyword evidence="8" id="KW-1185">Reference proteome</keyword>
<gene>
    <name evidence="7" type="ORF">TRUGW13939_04656</name>
</gene>
<dbReference type="InterPro" id="IPR000571">
    <property type="entry name" value="Znf_CCCH"/>
</dbReference>
<feature type="compositionally biased region" description="Acidic residues" evidence="5">
    <location>
        <begin position="376"/>
        <end position="392"/>
    </location>
</feature>
<evidence type="ECO:0000256" key="3">
    <source>
        <dbReference type="ARBA" id="ARBA00022833"/>
    </source>
</evidence>
<feature type="region of interest" description="Disordered" evidence="5">
    <location>
        <begin position="352"/>
        <end position="397"/>
    </location>
</feature>
<keyword evidence="2 4" id="KW-0863">Zinc-finger</keyword>
<evidence type="ECO:0000259" key="6">
    <source>
        <dbReference type="PROSITE" id="PS50103"/>
    </source>
</evidence>
<feature type="compositionally biased region" description="Pro residues" evidence="5">
    <location>
        <begin position="891"/>
        <end position="902"/>
    </location>
</feature>
<feature type="compositionally biased region" description="Polar residues" evidence="5">
    <location>
        <begin position="181"/>
        <end position="193"/>
    </location>
</feature>
<feature type="compositionally biased region" description="Low complexity" evidence="5">
    <location>
        <begin position="1071"/>
        <end position="1082"/>
    </location>
</feature>
<feature type="zinc finger region" description="C3H1-type" evidence="4">
    <location>
        <begin position="1127"/>
        <end position="1154"/>
    </location>
</feature>
<name>A0A7H8QU92_TALRU</name>
<feature type="compositionally biased region" description="Low complexity" evidence="5">
    <location>
        <begin position="68"/>
        <end position="79"/>
    </location>
</feature>
<evidence type="ECO:0000313" key="8">
    <source>
        <dbReference type="Proteomes" id="UP000509510"/>
    </source>
</evidence>
<feature type="compositionally biased region" description="Low complexity" evidence="5">
    <location>
        <begin position="625"/>
        <end position="666"/>
    </location>
</feature>
<dbReference type="GO" id="GO:0008270">
    <property type="term" value="F:zinc ion binding"/>
    <property type="evidence" value="ECO:0007669"/>
    <property type="project" value="UniProtKB-KW"/>
</dbReference>
<feature type="region of interest" description="Disordered" evidence="5">
    <location>
        <begin position="232"/>
        <end position="261"/>
    </location>
</feature>
<feature type="compositionally biased region" description="Polar residues" evidence="5">
    <location>
        <begin position="88"/>
        <end position="109"/>
    </location>
</feature>
<dbReference type="RefSeq" id="XP_035343717.1">
    <property type="nucleotide sequence ID" value="XM_035487824.1"/>
</dbReference>
<feature type="region of interest" description="Disordered" evidence="5">
    <location>
        <begin position="784"/>
        <end position="1028"/>
    </location>
</feature>
<dbReference type="GeneID" id="55992157"/>
<evidence type="ECO:0000256" key="4">
    <source>
        <dbReference type="PROSITE-ProRule" id="PRU00723"/>
    </source>
</evidence>
<dbReference type="KEGG" id="trg:TRUGW13939_04656"/>
<protein>
    <recommendedName>
        <fullName evidence="6">C3H1-type domain-containing protein</fullName>
    </recommendedName>
</protein>
<feature type="compositionally biased region" description="Low complexity" evidence="5">
    <location>
        <begin position="1"/>
        <end position="14"/>
    </location>
</feature>
<keyword evidence="1 4" id="KW-0479">Metal-binding</keyword>
<dbReference type="AlphaFoldDB" id="A0A7H8QU92"/>
<sequence length="1157" mass="126506">MAQSSQQSNNAHASVGQNPMPADYWNNIEGLYPPQPPPQPAQHQQQHQPQQTPQGITWDHPIIAQRGQQHQQPHVPQPQEHVRDLYSGTPQSWAQNPPATQSTNVSQPQPYALSHQHPYQMQQYPQDQLAYEPQTLGPSELSYASSYSLPGHYYQPAGLQPSDAYPQTQHRSIAPRPPSAQQPQLNAAGQQTTQSHPQYILPAPNYTENVQEAPHFNQFAEATPALNYQNTIDPRFLSSGQPGADQAPSGQNSFLFYNPTASSYERPNDPKAYQMFPDNLGALNAEQLNARHHIHPQFAQLPELAPYPMSTGVLGMSCFPPLSIREHLFTFPAVPPGSEKFNAALVQKKVGTTKSKPMKAAAKGAKRAGGRSVSESETDTSDSELEIEEPEEPSPLPLVRPADADGAAQYDSIKAVWSPRNRRPKAEKIKASLVAFKDVVKAVRDEWKTLSQAMKDAENQNDNDKAAELKKKVIQQRQIMNVVVSTTLDKGHEIIIEKLGEHPMAVAALYSFLLDRHQASDHEGVLLVNILKLLARFTTMDEDTLSKTNVSKLLPRIIKKGAQPGKDLAQKILENAAASTKRKQESAANSPSKDGTPERSSESSRSDSVAGIKRPRDGESNGLPATKKAVASSAVKGSAATKTAGASTVKPADGKPTTAPAARPKANIAPPKLTSLFGSLASASKKPGTSNAARAAAAAAAAKEKSNAPAEKKESPAAAPAKPAFSFGDILADLNKKEDTKTPETSETRPPETEEEREKRLRKEARRKLRVSWKPESSLVEVRLFTHDPDEEIGADDDRKRDMADVKGEGRMLKLHKDLDLDDDEESGPQEEEFRPWSNLIAIEMDNLSREDQESNFIKRGGTKEPESPEKLAQETREANTLMVFYTSPADVPPSPKEPPQPSEEEEEEPSNEQSFGEPDDSVKGRSARYFAMFNPPPPPQPVAAPAAVPANGSLDITNLLKVIQNAPPQAQSTPPPQPAQSQPAPLSELERTINIFRQQQGQPPQSMPQIPQVPQVPQIPQAAAPPAPQLDFQKLLAVLNAQKQPPASQPSIAPNLASIVSQLSGSNAAQQQPVSQPPSSQYSGHYEDPERKRLRDGGRAYENGFGQGNAKRPRMYVDPEAKKHPRAGSVPCRFWRENKCLKGDDCTFRHDPADLD</sequence>
<dbReference type="EMBL" id="CP055899">
    <property type="protein sequence ID" value="QKX57539.1"/>
    <property type="molecule type" value="Genomic_DNA"/>
</dbReference>
<evidence type="ECO:0000256" key="2">
    <source>
        <dbReference type="ARBA" id="ARBA00022771"/>
    </source>
</evidence>
<feature type="region of interest" description="Disordered" evidence="5">
    <location>
        <begin position="154"/>
        <end position="193"/>
    </location>
</feature>
<dbReference type="Proteomes" id="UP000509510">
    <property type="component" value="Chromosome II"/>
</dbReference>
<feature type="compositionally biased region" description="Low complexity" evidence="5">
    <location>
        <begin position="690"/>
        <end position="701"/>
    </location>
</feature>
<proteinExistence type="predicted"/>
<feature type="compositionally biased region" description="Basic residues" evidence="5">
    <location>
        <begin position="762"/>
        <end position="771"/>
    </location>
</feature>
<dbReference type="InterPro" id="IPR036855">
    <property type="entry name" value="Znf_CCCH_sf"/>
</dbReference>
<feature type="compositionally biased region" description="Basic and acidic residues" evidence="5">
    <location>
        <begin position="702"/>
        <end position="715"/>
    </location>
</feature>
<feature type="region of interest" description="Disordered" evidence="5">
    <location>
        <begin position="577"/>
        <end position="772"/>
    </location>
</feature>
<feature type="compositionally biased region" description="Basic and acidic residues" evidence="5">
    <location>
        <begin position="1086"/>
        <end position="1100"/>
    </location>
</feature>
<keyword evidence="3 4" id="KW-0862">Zinc</keyword>
<dbReference type="PROSITE" id="PS50103">
    <property type="entry name" value="ZF_C3H1"/>
    <property type="match status" value="1"/>
</dbReference>
<accession>A0A7H8QU92</accession>
<feature type="compositionally biased region" description="Acidic residues" evidence="5">
    <location>
        <begin position="820"/>
        <end position="831"/>
    </location>
</feature>
<feature type="compositionally biased region" description="Basic and acidic residues" evidence="5">
    <location>
        <begin position="796"/>
        <end position="819"/>
    </location>
</feature>
<reference evidence="8" key="1">
    <citation type="submission" date="2020-06" db="EMBL/GenBank/DDBJ databases">
        <title>A chromosome-scale genome assembly of Talaromyces rugulosus W13939.</title>
        <authorList>
            <person name="Wang B."/>
            <person name="Guo L."/>
            <person name="Ye K."/>
            <person name="Wang L."/>
        </authorList>
    </citation>
    <scope>NUCLEOTIDE SEQUENCE [LARGE SCALE GENOMIC DNA]</scope>
    <source>
        <strain evidence="8">W13939</strain>
    </source>
</reference>
<feature type="region of interest" description="Disordered" evidence="5">
    <location>
        <begin position="1"/>
        <end position="113"/>
    </location>
</feature>
<feature type="compositionally biased region" description="Basic and acidic residues" evidence="5">
    <location>
        <begin position="734"/>
        <end position="761"/>
    </location>
</feature>
<feature type="compositionally biased region" description="Basic and acidic residues" evidence="5">
    <location>
        <begin position="862"/>
        <end position="878"/>
    </location>
</feature>
<feature type="region of interest" description="Disordered" evidence="5">
    <location>
        <begin position="1064"/>
        <end position="1116"/>
    </location>
</feature>
<feature type="compositionally biased region" description="Low complexity" evidence="5">
    <location>
        <begin position="716"/>
        <end position="727"/>
    </location>
</feature>
<dbReference type="SUPFAM" id="SSF90229">
    <property type="entry name" value="CCCH zinc finger"/>
    <property type="match status" value="1"/>
</dbReference>
<dbReference type="SMART" id="SM00356">
    <property type="entry name" value="ZnF_C3H1"/>
    <property type="match status" value="1"/>
</dbReference>